<evidence type="ECO:0008006" key="4">
    <source>
        <dbReference type="Google" id="ProtNLM"/>
    </source>
</evidence>
<dbReference type="Proteomes" id="UP000681526">
    <property type="component" value="Unassembled WGS sequence"/>
</dbReference>
<keyword evidence="1" id="KW-0812">Transmembrane</keyword>
<comment type="caution">
    <text evidence="2">The sequence shown here is derived from an EMBL/GenBank/DDBJ whole genome shotgun (WGS) entry which is preliminary data.</text>
</comment>
<reference evidence="2 3" key="1">
    <citation type="submission" date="2021-04" db="EMBL/GenBank/DDBJ databases">
        <authorList>
            <person name="Rakotoarivonina H."/>
        </authorList>
    </citation>
    <scope>NUCLEOTIDE SEQUENCE [LARGE SCALE GENOMIC DNA]</scope>
    <source>
        <strain evidence="2 3">XE</strain>
    </source>
</reference>
<dbReference type="PANTHER" id="PTHR35007:SF2">
    <property type="entry name" value="PILUS ASSEMBLE PROTEIN"/>
    <property type="match status" value="1"/>
</dbReference>
<feature type="transmembrane region" description="Helical" evidence="1">
    <location>
        <begin position="254"/>
        <end position="271"/>
    </location>
</feature>
<accession>A0ABN7RL62</accession>
<dbReference type="PANTHER" id="PTHR35007">
    <property type="entry name" value="INTEGRAL MEMBRANE PROTEIN-RELATED"/>
    <property type="match status" value="1"/>
</dbReference>
<protein>
    <recommendedName>
        <fullName evidence="4">Type II secretion system protein GspF domain-containing protein</fullName>
    </recommendedName>
</protein>
<evidence type="ECO:0000313" key="2">
    <source>
        <dbReference type="EMBL" id="CAG5077318.1"/>
    </source>
</evidence>
<organism evidence="2 3">
    <name type="scientific">Thermobacillus xylanilyticus</name>
    <dbReference type="NCBI Taxonomy" id="76633"/>
    <lineage>
        <taxon>Bacteria</taxon>
        <taxon>Bacillati</taxon>
        <taxon>Bacillota</taxon>
        <taxon>Bacilli</taxon>
        <taxon>Bacillales</taxon>
        <taxon>Paenibacillaceae</taxon>
        <taxon>Thermobacillus</taxon>
    </lineage>
</organism>
<evidence type="ECO:0000256" key="1">
    <source>
        <dbReference type="SAM" id="Phobius"/>
    </source>
</evidence>
<keyword evidence="3" id="KW-1185">Reference proteome</keyword>
<gene>
    <name evidence="2" type="primary">txxe 170</name>
    <name evidence="2" type="ORF">TXXE_01425</name>
</gene>
<proteinExistence type="predicted"/>
<name>A0ABN7RL62_THEXY</name>
<keyword evidence="1" id="KW-1133">Transmembrane helix</keyword>
<feature type="transmembrane region" description="Helical" evidence="1">
    <location>
        <begin position="6"/>
        <end position="27"/>
    </location>
</feature>
<sequence length="314" mass="34411">MLSLDAMLAAATGALFLLMFTAIRGWLAAAVSRSGTAARLSHRRRAGLIERAERRMAAYVSGPHARLSLLLESARAGIGPAAFLGLSALLAAAGGAAGALVIQTVKGAAIAAMLLGGLPYIIIRMTLMHRQMQSRIDFLPALELFYQSYLSTGGRQVRIALGRIVEERRLTGPLLPVFEQLYINLSVKGDDEASLRVFSSAVGHVWAEYFANMLRVALTDGAPIAENLKELIADMRRAARADQQERNRLLEIRLANFSPILFLALFISINVRYNPEGAYRYYVLDPHGRDMLLNAAALIFASFLMGIWLSRRKL</sequence>
<feature type="transmembrane region" description="Helical" evidence="1">
    <location>
        <begin position="108"/>
        <end position="127"/>
    </location>
</feature>
<evidence type="ECO:0000313" key="3">
    <source>
        <dbReference type="Proteomes" id="UP000681526"/>
    </source>
</evidence>
<dbReference type="EMBL" id="CAJRAY010000005">
    <property type="protein sequence ID" value="CAG5077318.1"/>
    <property type="molecule type" value="Genomic_DNA"/>
</dbReference>
<feature type="transmembrane region" description="Helical" evidence="1">
    <location>
        <begin position="81"/>
        <end position="102"/>
    </location>
</feature>
<feature type="transmembrane region" description="Helical" evidence="1">
    <location>
        <begin position="291"/>
        <end position="309"/>
    </location>
</feature>
<keyword evidence="1" id="KW-0472">Membrane</keyword>